<accession>A0A5C2RYI3</accession>
<evidence type="ECO:0000313" key="2">
    <source>
        <dbReference type="Proteomes" id="UP000313359"/>
    </source>
</evidence>
<organism evidence="1 2">
    <name type="scientific">Lentinus tigrinus ALCF2SS1-6</name>
    <dbReference type="NCBI Taxonomy" id="1328759"/>
    <lineage>
        <taxon>Eukaryota</taxon>
        <taxon>Fungi</taxon>
        <taxon>Dikarya</taxon>
        <taxon>Basidiomycota</taxon>
        <taxon>Agaricomycotina</taxon>
        <taxon>Agaricomycetes</taxon>
        <taxon>Polyporales</taxon>
        <taxon>Polyporaceae</taxon>
        <taxon>Lentinus</taxon>
    </lineage>
</organism>
<keyword evidence="2" id="KW-1185">Reference proteome</keyword>
<dbReference type="Proteomes" id="UP000313359">
    <property type="component" value="Unassembled WGS sequence"/>
</dbReference>
<gene>
    <name evidence="1" type="ORF">L227DRAFT_287474</name>
</gene>
<proteinExistence type="predicted"/>
<name>A0A5C2RYI3_9APHY</name>
<dbReference type="AlphaFoldDB" id="A0A5C2RYI3"/>
<dbReference type="EMBL" id="ML122290">
    <property type="protein sequence ID" value="RPD56136.1"/>
    <property type="molecule type" value="Genomic_DNA"/>
</dbReference>
<evidence type="ECO:0000313" key="1">
    <source>
        <dbReference type="EMBL" id="RPD56136.1"/>
    </source>
</evidence>
<sequence length="69" mass="7148">MSKVGLEGCEDCEDLDWGCAGCGCADRVGEAGRAVLLASAFVDAALCRVVGVEKGFGAAYLERSLETFV</sequence>
<reference evidence="1" key="1">
    <citation type="journal article" date="2018" name="Genome Biol. Evol.">
        <title>Genomics and development of Lentinus tigrinus, a white-rot wood-decaying mushroom with dimorphic fruiting bodies.</title>
        <authorList>
            <person name="Wu B."/>
            <person name="Xu Z."/>
            <person name="Knudson A."/>
            <person name="Carlson A."/>
            <person name="Chen N."/>
            <person name="Kovaka S."/>
            <person name="LaButti K."/>
            <person name="Lipzen A."/>
            <person name="Pennachio C."/>
            <person name="Riley R."/>
            <person name="Schakwitz W."/>
            <person name="Umezawa K."/>
            <person name="Ohm R.A."/>
            <person name="Grigoriev I.V."/>
            <person name="Nagy L.G."/>
            <person name="Gibbons J."/>
            <person name="Hibbett D."/>
        </authorList>
    </citation>
    <scope>NUCLEOTIDE SEQUENCE [LARGE SCALE GENOMIC DNA]</scope>
    <source>
        <strain evidence="1">ALCF2SS1-6</strain>
    </source>
</reference>
<protein>
    <submittedName>
        <fullName evidence="1">Uncharacterized protein</fullName>
    </submittedName>
</protein>